<name>A0A5C3EFB1_9BASI</name>
<feature type="region of interest" description="Disordered" evidence="2">
    <location>
        <begin position="97"/>
        <end position="166"/>
    </location>
</feature>
<feature type="region of interest" description="Disordered" evidence="2">
    <location>
        <begin position="1"/>
        <end position="38"/>
    </location>
</feature>
<dbReference type="OrthoDB" id="2595934at2759"/>
<evidence type="ECO:0000256" key="2">
    <source>
        <dbReference type="SAM" id="MobiDB-lite"/>
    </source>
</evidence>
<organism evidence="4 5">
    <name type="scientific">Ustilago trichophora</name>
    <dbReference type="NCBI Taxonomy" id="86804"/>
    <lineage>
        <taxon>Eukaryota</taxon>
        <taxon>Fungi</taxon>
        <taxon>Dikarya</taxon>
        <taxon>Basidiomycota</taxon>
        <taxon>Ustilaginomycotina</taxon>
        <taxon>Ustilaginomycetes</taxon>
        <taxon>Ustilaginales</taxon>
        <taxon>Ustilaginaceae</taxon>
        <taxon>Ustilago</taxon>
    </lineage>
</organism>
<dbReference type="EMBL" id="OOIN01000027">
    <property type="protein sequence ID" value="SPO29112.1"/>
    <property type="molecule type" value="Genomic_DNA"/>
</dbReference>
<sequence>MPADRNTSHGDAAVAAAAADNTSDPHDKSSKKQTARRRAYAKRSCLKCREKKARCELPQQSLTTPSSMTPLSNHLACHRCKVLSLDCVVWDGDRKRRPKLSSTNLEQESSADPPSTSRLPSSPPRSPGSLEQLAAAAAHLSDQRSHLDDASDMSPHAAASSNDAASSREAASTLASVQFFNPVVEDVSTPTSLPSPASFRAPDPSYLSAASPTDLKPTTPASASSTNTASSSANSAKVQPPGRTWTSLWRPLSVLIDYAAQQPSFTTYLLCRIDRNLNDLDILDLIQRQTLSYLKPFIKPYYLWHPHLPSLEHIFAEHRKRHTVSSALLLSSMCLVACRHAMPLTDSLPTKLSTLVDQLGTQILLSTPRDMYTVQALELLLAHEPSLVGTSVAGSAQAERGNGLLGESLLAAALTIARGLDLDKALDNVNDICRRPAPSDPAQAQLRRDTLTKHLAGASIWLSLRIWEGHFSFVNSTVRPIDLSYITERAEVMVAIDNDGRKIERMDRDPFLSTEKRFPGLDEDSILRSAGRTGLVYRLKAMARFQDTIAGMYHILATATKPQEITPTSPTPTTPETRQEMLELLSKSSREQLFWQAAKTHAFSPFATVRPALLLEDWATMESYSLQELLPCLAICAFMTGELNRGFSANEMAEALRADQSFCSQSTLISERRDVETHAMLSAFHLFDRGLGYSQPDIMTRGGALTKTQRGALWIEATGAPLLLTTAFATDGCKTFLEKTACGLYGFDHLPFTADMHTVMMITTFHRLRECDRNEYLPPIRPKKSSMPPPSRRMSSLPPDLIDSNDEVVPGRSISQIGVLFIEEMVQVMQKWKLGYSLQRNIPFHFRHILGKSQSQDSQATTKQKNKPASPAAKVAVKRSPKSEPLLNFAKDRKDGAPVHSSSSSSSSSSSKLANHGEGTLSQAQSFSQSFQSSFVSGLDQQPNPTVAAGGHGGMFDIPMFDLFGSASSTDWTNNVPWFDPVVENGGFASGIVSLASFTNGHGTSPWDPYQASPVQPLQNTWPAAAQRQLSSSDTLPRLQYNSASQQAQVPASTQTHAYNYGSGGSASSGGYSGYNLSPQSFANAYPDQNQQHPSASQHYQSHHHQRAYYGGGNHHGGGGGGGR</sequence>
<feature type="region of interest" description="Disordered" evidence="2">
    <location>
        <begin position="190"/>
        <end position="243"/>
    </location>
</feature>
<dbReference type="PANTHER" id="PTHR31668:SF30">
    <property type="entry name" value="ZN(II)2CYS6 TRANSCRIPTION FACTOR (EUROFUNG)"/>
    <property type="match status" value="1"/>
</dbReference>
<feature type="region of interest" description="Disordered" evidence="2">
    <location>
        <begin position="1080"/>
        <end position="1124"/>
    </location>
</feature>
<keyword evidence="5" id="KW-1185">Reference proteome</keyword>
<dbReference type="GO" id="GO:0000981">
    <property type="term" value="F:DNA-binding transcription factor activity, RNA polymerase II-specific"/>
    <property type="evidence" value="ECO:0007669"/>
    <property type="project" value="InterPro"/>
</dbReference>
<evidence type="ECO:0000256" key="1">
    <source>
        <dbReference type="ARBA" id="ARBA00023242"/>
    </source>
</evidence>
<feature type="compositionally biased region" description="Polar residues" evidence="2">
    <location>
        <begin position="1080"/>
        <end position="1090"/>
    </location>
</feature>
<dbReference type="InterPro" id="IPR001138">
    <property type="entry name" value="Zn2Cys6_DnaBD"/>
</dbReference>
<feature type="compositionally biased region" description="Low complexity" evidence="2">
    <location>
        <begin position="154"/>
        <end position="166"/>
    </location>
</feature>
<dbReference type="PANTHER" id="PTHR31668">
    <property type="entry name" value="GLUCOSE TRANSPORT TRANSCRIPTION REGULATOR RGT1-RELATED-RELATED"/>
    <property type="match status" value="1"/>
</dbReference>
<feature type="compositionally biased region" description="Low complexity" evidence="2">
    <location>
        <begin position="1091"/>
        <end position="1100"/>
    </location>
</feature>
<dbReference type="GO" id="GO:0008270">
    <property type="term" value="F:zinc ion binding"/>
    <property type="evidence" value="ECO:0007669"/>
    <property type="project" value="InterPro"/>
</dbReference>
<dbReference type="Proteomes" id="UP000324022">
    <property type="component" value="Unassembled WGS sequence"/>
</dbReference>
<dbReference type="SUPFAM" id="SSF57701">
    <property type="entry name" value="Zn2/Cys6 DNA-binding domain"/>
    <property type="match status" value="1"/>
</dbReference>
<feature type="region of interest" description="Disordered" evidence="2">
    <location>
        <begin position="776"/>
        <end position="805"/>
    </location>
</feature>
<dbReference type="InterPro" id="IPR050797">
    <property type="entry name" value="Carb_Metab_Trans_Reg"/>
</dbReference>
<keyword evidence="1" id="KW-0539">Nucleus</keyword>
<protein>
    <recommendedName>
        <fullName evidence="3">Zn(2)-C6 fungal-type domain-containing protein</fullName>
    </recommendedName>
</protein>
<evidence type="ECO:0000313" key="5">
    <source>
        <dbReference type="Proteomes" id="UP000324022"/>
    </source>
</evidence>
<feature type="domain" description="Zn(2)-C6 fungal-type" evidence="3">
    <location>
        <begin position="44"/>
        <end position="89"/>
    </location>
</feature>
<feature type="compositionally biased region" description="Low complexity" evidence="2">
    <location>
        <begin position="217"/>
        <end position="236"/>
    </location>
</feature>
<gene>
    <name evidence="4" type="ORF">UTRI_06061</name>
</gene>
<feature type="compositionally biased region" description="Gly residues" evidence="2">
    <location>
        <begin position="1110"/>
        <end position="1124"/>
    </location>
</feature>
<dbReference type="InterPro" id="IPR036864">
    <property type="entry name" value="Zn2-C6_fun-type_DNA-bd_sf"/>
</dbReference>
<dbReference type="AlphaFoldDB" id="A0A5C3EFB1"/>
<proteinExistence type="predicted"/>
<feature type="region of interest" description="Disordered" evidence="2">
    <location>
        <begin position="853"/>
        <end position="923"/>
    </location>
</feature>
<accession>A0A5C3EFB1</accession>
<feature type="compositionally biased region" description="Polar residues" evidence="2">
    <location>
        <begin position="100"/>
        <end position="112"/>
    </location>
</feature>
<reference evidence="4 5" key="1">
    <citation type="submission" date="2018-03" db="EMBL/GenBank/DDBJ databases">
        <authorList>
            <person name="Guldener U."/>
        </authorList>
    </citation>
    <scope>NUCLEOTIDE SEQUENCE [LARGE SCALE GENOMIC DNA]</scope>
    <source>
        <strain evidence="4 5">NBRC100155</strain>
    </source>
</reference>
<dbReference type="PROSITE" id="PS50048">
    <property type="entry name" value="ZN2_CY6_FUNGAL_2"/>
    <property type="match status" value="1"/>
</dbReference>
<dbReference type="Gene3D" id="4.10.240.10">
    <property type="entry name" value="Zn(2)-C6 fungal-type DNA-binding domain"/>
    <property type="match status" value="1"/>
</dbReference>
<feature type="compositionally biased region" description="Polar residues" evidence="2">
    <location>
        <begin position="853"/>
        <end position="863"/>
    </location>
</feature>
<feature type="compositionally biased region" description="Low complexity" evidence="2">
    <location>
        <begin position="901"/>
        <end position="911"/>
    </location>
</feature>
<evidence type="ECO:0000313" key="4">
    <source>
        <dbReference type="EMBL" id="SPO29112.1"/>
    </source>
</evidence>
<evidence type="ECO:0000259" key="3">
    <source>
        <dbReference type="PROSITE" id="PS50048"/>
    </source>
</evidence>